<evidence type="ECO:0000256" key="1">
    <source>
        <dbReference type="ARBA" id="ARBA00005775"/>
    </source>
</evidence>
<feature type="compositionally biased region" description="Acidic residues" evidence="4">
    <location>
        <begin position="639"/>
        <end position="655"/>
    </location>
</feature>
<feature type="region of interest" description="Disordered" evidence="4">
    <location>
        <begin position="1"/>
        <end position="137"/>
    </location>
</feature>
<dbReference type="GO" id="GO:0003729">
    <property type="term" value="F:mRNA binding"/>
    <property type="evidence" value="ECO:0007669"/>
    <property type="project" value="TreeGrafter"/>
</dbReference>
<dbReference type="PANTHER" id="PTHR23253:SF9">
    <property type="entry name" value="EUKARYOTIC TRANSLATION INITIATION FACTOR 4 GAMMA 2"/>
    <property type="match status" value="1"/>
</dbReference>
<dbReference type="Pfam" id="PF02854">
    <property type="entry name" value="MIF4G"/>
    <property type="match status" value="1"/>
</dbReference>
<dbReference type="PANTHER" id="PTHR23253">
    <property type="entry name" value="EUKARYOTIC TRANSLATION INITIATION FACTOR 4 GAMMA"/>
    <property type="match status" value="1"/>
</dbReference>
<dbReference type="GO" id="GO:0016281">
    <property type="term" value="C:eukaryotic translation initiation factor 4F complex"/>
    <property type="evidence" value="ECO:0007669"/>
    <property type="project" value="TreeGrafter"/>
</dbReference>
<name>A0AAD9MJL6_PROWI</name>
<feature type="region of interest" description="Disordered" evidence="4">
    <location>
        <begin position="356"/>
        <end position="380"/>
    </location>
</feature>
<gene>
    <name evidence="6" type="ORF">QBZ16_005485</name>
</gene>
<feature type="domain" description="MIF4G" evidence="5">
    <location>
        <begin position="828"/>
        <end position="938"/>
    </location>
</feature>
<feature type="compositionally biased region" description="Polar residues" evidence="4">
    <location>
        <begin position="568"/>
        <end position="586"/>
    </location>
</feature>
<feature type="compositionally biased region" description="Gly residues" evidence="4">
    <location>
        <begin position="789"/>
        <end position="800"/>
    </location>
</feature>
<feature type="compositionally biased region" description="Low complexity" evidence="4">
    <location>
        <begin position="418"/>
        <end position="456"/>
    </location>
</feature>
<feature type="compositionally biased region" description="Low complexity" evidence="4">
    <location>
        <begin position="1"/>
        <end position="18"/>
    </location>
</feature>
<feature type="compositionally biased region" description="Polar residues" evidence="4">
    <location>
        <begin position="56"/>
        <end position="65"/>
    </location>
</feature>
<evidence type="ECO:0000256" key="2">
    <source>
        <dbReference type="ARBA" id="ARBA00022540"/>
    </source>
</evidence>
<dbReference type="EMBL" id="JASFZW010000009">
    <property type="protein sequence ID" value="KAK2076725.1"/>
    <property type="molecule type" value="Genomic_DNA"/>
</dbReference>
<keyword evidence="2" id="KW-0396">Initiation factor</keyword>
<feature type="compositionally biased region" description="Low complexity" evidence="4">
    <location>
        <begin position="86"/>
        <end position="98"/>
    </location>
</feature>
<organism evidence="6 7">
    <name type="scientific">Prototheca wickerhamii</name>
    <dbReference type="NCBI Taxonomy" id="3111"/>
    <lineage>
        <taxon>Eukaryota</taxon>
        <taxon>Viridiplantae</taxon>
        <taxon>Chlorophyta</taxon>
        <taxon>core chlorophytes</taxon>
        <taxon>Trebouxiophyceae</taxon>
        <taxon>Chlorellales</taxon>
        <taxon>Chlorellaceae</taxon>
        <taxon>Prototheca</taxon>
    </lineage>
</organism>
<feature type="compositionally biased region" description="Low complexity" evidence="4">
    <location>
        <begin position="546"/>
        <end position="567"/>
    </location>
</feature>
<evidence type="ECO:0000259" key="5">
    <source>
        <dbReference type="Pfam" id="PF02854"/>
    </source>
</evidence>
<feature type="compositionally biased region" description="Polar residues" evidence="4">
    <location>
        <begin position="617"/>
        <end position="636"/>
    </location>
</feature>
<keyword evidence="3" id="KW-0648">Protein biosynthesis</keyword>
<feature type="compositionally biased region" description="Gly residues" evidence="4">
    <location>
        <begin position="724"/>
        <end position="758"/>
    </location>
</feature>
<feature type="compositionally biased region" description="Basic and acidic residues" evidence="4">
    <location>
        <begin position="491"/>
        <end position="545"/>
    </location>
</feature>
<feature type="region of interest" description="Disordered" evidence="4">
    <location>
        <begin position="410"/>
        <end position="803"/>
    </location>
</feature>
<comment type="similarity">
    <text evidence="1">Belongs to the eukaryotic initiation factor 4G family.</text>
</comment>
<dbReference type="GO" id="GO:0003743">
    <property type="term" value="F:translation initiation factor activity"/>
    <property type="evidence" value="ECO:0007669"/>
    <property type="project" value="UniProtKB-KW"/>
</dbReference>
<feature type="compositionally biased region" description="Polar residues" evidence="4">
    <location>
        <begin position="369"/>
        <end position="379"/>
    </location>
</feature>
<dbReference type="AlphaFoldDB" id="A0AAD9MJL6"/>
<feature type="compositionally biased region" description="Low complexity" evidence="4">
    <location>
        <begin position="588"/>
        <end position="604"/>
    </location>
</feature>
<feature type="region of interest" description="Disordered" evidence="4">
    <location>
        <begin position="163"/>
        <end position="281"/>
    </location>
</feature>
<feature type="compositionally biased region" description="Basic and acidic residues" evidence="4">
    <location>
        <begin position="457"/>
        <end position="480"/>
    </location>
</feature>
<reference evidence="6" key="1">
    <citation type="submission" date="2021-01" db="EMBL/GenBank/DDBJ databases">
        <authorList>
            <person name="Eckstrom K.M.E."/>
        </authorList>
    </citation>
    <scope>NUCLEOTIDE SEQUENCE</scope>
    <source>
        <strain evidence="6">UVCC 0001</strain>
    </source>
</reference>
<dbReference type="InterPro" id="IPR016024">
    <property type="entry name" value="ARM-type_fold"/>
</dbReference>
<comment type="caution">
    <text evidence="6">The sequence shown here is derived from an EMBL/GenBank/DDBJ whole genome shotgun (WGS) entry which is preliminary data.</text>
</comment>
<accession>A0AAD9MJL6</accession>
<dbReference type="Gene3D" id="1.25.40.180">
    <property type="match status" value="1"/>
</dbReference>
<evidence type="ECO:0000256" key="4">
    <source>
        <dbReference type="SAM" id="MobiDB-lite"/>
    </source>
</evidence>
<protein>
    <recommendedName>
        <fullName evidence="5">MIF4G domain-containing protein</fullName>
    </recommendedName>
</protein>
<proteinExistence type="inferred from homology"/>
<evidence type="ECO:0000256" key="3">
    <source>
        <dbReference type="ARBA" id="ARBA00022917"/>
    </source>
</evidence>
<sequence length="1009" mass="104822">MSPQQGRGGPAQQPGARRQVAKGPAPAQAGDKPVAHGAATREAGITETMPTHAVQKPTSKDQTVPNGAPQAANAPVTMSWAERAARASAAPQPVRPQRVPSGSQPPARPEQPVAQGPQVARGPVVPQGGRPMPAIAMPVQNPTLVPMHSSVVPPMQFGDIGPMDLQAVQTKQDAPVAAPRPANQEPAKPVQEPSGKVAAELPKVENEPFQGPAPKEAVPRSPVVGGPTQPGGHPGHRTPPTHGTPGAGPPRSFVPGTVPRGQLPAGGRGSHSGGPTPVPLHQQFPGANPHYGIPYPQAGQYGQAGWQHAPQMYHAGFYQQYSGGPPQYQMYMDQALHGQSPSAQHLREPNAAVARGSPAHVPYAGGMAQPSQVQGNMPQVPSAVPKITPAKREKKVLKLVDPSTNQAVDLSDVKPITKPASSAPQPSAATPAKPAAPAVPAVSSDKAAAPAPAKPASEVKPEGPAKSPEKTPEPEAEKQAKSLPDAAPKAPAEKTEEPKRAPVEEAKPAEEPKPAPVEEAKAAPVEEAKAAPVEEAKAATVEEPKPSASDASEPAAAPASVSATEPSGSTVSKASSSEGTTPSASETPKPIVPAVPASSVSTDSSSKDDSVSKPAQADSQTASSQKETETRVSSLSAEDATDDAEQDDDDSGEEVEQPRPNVPVPEGRKVYSEEALLSLREYSPDPPAGFEPAAFALAVTRTTGGGGGGHHDRPGPSWAKGGHRGGPGGFHQGGGGGGGGGGPHQGGGGGGGPRGGMRGRPPPVGPDGDVWARGQALPPMPQEHRQDRGGFGGPRGGRGGPAVNLHKTESAYKVGACLSEDPEEEKAQKALKSMLNKITPDNFDRIKVQIVATVDERKKARTLQSFIDQIFDKALTEVNFSELYASLVKEYVEAVDKLPKLVDDNGEEVEFRRALLNKCQVEFEEGVVAMKAVAERELRHKDDEPAEEEASVMASMLRHLISKEGAEAVKTRVQEANVELQKYLPSFERDDEGALKKIIESYELAEILA</sequence>
<evidence type="ECO:0000313" key="7">
    <source>
        <dbReference type="Proteomes" id="UP001255856"/>
    </source>
</evidence>
<dbReference type="SUPFAM" id="SSF48371">
    <property type="entry name" value="ARM repeat"/>
    <property type="match status" value="1"/>
</dbReference>
<dbReference type="InterPro" id="IPR003890">
    <property type="entry name" value="MIF4G-like_typ-3"/>
</dbReference>
<evidence type="ECO:0000313" key="6">
    <source>
        <dbReference type="EMBL" id="KAK2076725.1"/>
    </source>
</evidence>
<dbReference type="Proteomes" id="UP001255856">
    <property type="component" value="Unassembled WGS sequence"/>
</dbReference>
<keyword evidence="7" id="KW-1185">Reference proteome</keyword>